<comment type="subcellular location">
    <subcellularLocation>
        <location evidence="1 8">Cell membrane</location>
        <topology evidence="1 8">Multi-pass membrane protein</topology>
    </subcellularLocation>
</comment>
<dbReference type="PANTHER" id="PTHR43337:SF1">
    <property type="entry name" value="XANTHINE_URACIL PERMEASE C887.17-RELATED"/>
    <property type="match status" value="1"/>
</dbReference>
<keyword evidence="7 8" id="KW-0472">Membrane</keyword>
<dbReference type="PANTHER" id="PTHR43337">
    <property type="entry name" value="XANTHINE/URACIL PERMEASE C887.17-RELATED"/>
    <property type="match status" value="1"/>
</dbReference>
<keyword evidence="4 8" id="KW-1003">Cell membrane</keyword>
<dbReference type="RefSeq" id="WP_089710009.1">
    <property type="nucleotide sequence ID" value="NZ_FOBC01000002.1"/>
</dbReference>
<evidence type="ECO:0000256" key="9">
    <source>
        <dbReference type="SAM" id="Phobius"/>
    </source>
</evidence>
<dbReference type="InterPro" id="IPR026033">
    <property type="entry name" value="Azg-like_bact_archaea"/>
</dbReference>
<name>A0A1H7GZJ7_9GAMM</name>
<feature type="transmembrane region" description="Helical" evidence="9">
    <location>
        <begin position="51"/>
        <end position="73"/>
    </location>
</feature>
<feature type="transmembrane region" description="Helical" evidence="9">
    <location>
        <begin position="135"/>
        <end position="159"/>
    </location>
</feature>
<feature type="transmembrane region" description="Helical" evidence="9">
    <location>
        <begin position="233"/>
        <end position="254"/>
    </location>
</feature>
<evidence type="ECO:0000256" key="8">
    <source>
        <dbReference type="PIRNR" id="PIRNR005353"/>
    </source>
</evidence>
<keyword evidence="3 8" id="KW-0813">Transport</keyword>
<evidence type="ECO:0000256" key="7">
    <source>
        <dbReference type="ARBA" id="ARBA00023136"/>
    </source>
</evidence>
<sequence>MLNRLIDNHFKLVEHNTDVKTEVIAGITTFLTMAYIIFVNPSILSEAGMDYGAVFVATCLAAAVGCLIMGLWANYPIAQAPGMGLNAFFTYGVVLGMGYTWEAALGAVFFSGFIFFLLSIFKIREWIINSIPMSLRLGIAAGIGLFLAMIALKNAGIVVANPATYVALGDLSQPPALYALLGFFVITALAYLKVTGAVMIGILGVTVLAMLFGHNEFGGFMSLPPSIAPTFMALDLAGAFDVAMISVIFAFLFVDLFDTSGTLVGVAQKGKLLDEDGKLPRLGRAMMADSSASMAGAVLGTSTTTSYIESTAGIASGGRTGLTAVVVAVLFLISLFFAPLAGSIPAYATAGALLYVAVLMAGSLAHANWDDPTDAAPVLIAALAMPLTFSIAEGIALGFISYAAIKALSGRFKDLNPAVIVLALLFAGKFLFLG</sequence>
<dbReference type="AlphaFoldDB" id="A0A1H7GZJ7"/>
<dbReference type="PIRSF" id="PIRSF005353">
    <property type="entry name" value="PbuG"/>
    <property type="match status" value="1"/>
</dbReference>
<feature type="transmembrane region" description="Helical" evidence="9">
    <location>
        <begin position="21"/>
        <end position="39"/>
    </location>
</feature>
<dbReference type="STRING" id="650850.SAMN04488129_10292"/>
<accession>A0A1H7GZJ7</accession>
<evidence type="ECO:0000256" key="2">
    <source>
        <dbReference type="ARBA" id="ARBA00005697"/>
    </source>
</evidence>
<evidence type="ECO:0000256" key="6">
    <source>
        <dbReference type="ARBA" id="ARBA00022989"/>
    </source>
</evidence>
<feature type="transmembrane region" description="Helical" evidence="9">
    <location>
        <begin position="347"/>
        <end position="367"/>
    </location>
</feature>
<dbReference type="OrthoDB" id="9808458at2"/>
<keyword evidence="11" id="KW-1185">Reference proteome</keyword>
<evidence type="ECO:0000256" key="5">
    <source>
        <dbReference type="ARBA" id="ARBA00022692"/>
    </source>
</evidence>
<proteinExistence type="inferred from homology"/>
<gene>
    <name evidence="10" type="ORF">SAMN04488129_10292</name>
</gene>
<comment type="similarity">
    <text evidence="2 8">Belongs to the nucleobase:cation symporter-2 (NCS2) (TC 2.A.40) family. Azg-like subfamily.</text>
</comment>
<dbReference type="InterPro" id="IPR006043">
    <property type="entry name" value="NCS2"/>
</dbReference>
<keyword evidence="5 8" id="KW-0812">Transmembrane</keyword>
<reference evidence="11" key="1">
    <citation type="submission" date="2016-10" db="EMBL/GenBank/DDBJ databases">
        <authorList>
            <person name="Varghese N."/>
            <person name="Submissions S."/>
        </authorList>
    </citation>
    <scope>NUCLEOTIDE SEQUENCE [LARGE SCALE GENOMIC DNA]</scope>
    <source>
        <strain evidence="11">CGMCC 1.9150</strain>
    </source>
</reference>
<dbReference type="EMBL" id="FOBC01000002">
    <property type="protein sequence ID" value="SEK42897.1"/>
    <property type="molecule type" value="Genomic_DNA"/>
</dbReference>
<keyword evidence="6 8" id="KW-1133">Transmembrane helix</keyword>
<dbReference type="InterPro" id="IPR045018">
    <property type="entry name" value="Azg-like"/>
</dbReference>
<feature type="transmembrane region" description="Helical" evidence="9">
    <location>
        <begin position="379"/>
        <end position="403"/>
    </location>
</feature>
<feature type="transmembrane region" description="Helical" evidence="9">
    <location>
        <begin position="321"/>
        <end position="340"/>
    </location>
</feature>
<evidence type="ECO:0000313" key="11">
    <source>
        <dbReference type="Proteomes" id="UP000198807"/>
    </source>
</evidence>
<dbReference type="Proteomes" id="UP000198807">
    <property type="component" value="Unassembled WGS sequence"/>
</dbReference>
<protein>
    <submittedName>
        <fullName evidence="10">Putative MFS transporter, AGZA family, xanthine/uracil permease</fullName>
    </submittedName>
</protein>
<dbReference type="GO" id="GO:0015207">
    <property type="term" value="F:adenine transmembrane transporter activity"/>
    <property type="evidence" value="ECO:0007669"/>
    <property type="project" value="TreeGrafter"/>
</dbReference>
<organism evidence="10 11">
    <name type="scientific">Halomonas daqiaonensis</name>
    <dbReference type="NCBI Taxonomy" id="650850"/>
    <lineage>
        <taxon>Bacteria</taxon>
        <taxon>Pseudomonadati</taxon>
        <taxon>Pseudomonadota</taxon>
        <taxon>Gammaproteobacteria</taxon>
        <taxon>Oceanospirillales</taxon>
        <taxon>Halomonadaceae</taxon>
        <taxon>Halomonas</taxon>
    </lineage>
</organism>
<dbReference type="Pfam" id="PF00860">
    <property type="entry name" value="Xan_ur_permease"/>
    <property type="match status" value="1"/>
</dbReference>
<evidence type="ECO:0000256" key="3">
    <source>
        <dbReference type="ARBA" id="ARBA00022448"/>
    </source>
</evidence>
<feature type="transmembrane region" description="Helical" evidence="9">
    <location>
        <begin position="179"/>
        <end position="212"/>
    </location>
</feature>
<dbReference type="GO" id="GO:0005886">
    <property type="term" value="C:plasma membrane"/>
    <property type="evidence" value="ECO:0007669"/>
    <property type="project" value="UniProtKB-SubCell"/>
</dbReference>
<evidence type="ECO:0000256" key="4">
    <source>
        <dbReference type="ARBA" id="ARBA00022475"/>
    </source>
</evidence>
<evidence type="ECO:0000313" key="10">
    <source>
        <dbReference type="EMBL" id="SEK42897.1"/>
    </source>
</evidence>
<feature type="transmembrane region" description="Helical" evidence="9">
    <location>
        <begin position="415"/>
        <end position="433"/>
    </location>
</feature>
<evidence type="ECO:0000256" key="1">
    <source>
        <dbReference type="ARBA" id="ARBA00004651"/>
    </source>
</evidence>
<feature type="transmembrane region" description="Helical" evidence="9">
    <location>
        <begin position="105"/>
        <end position="123"/>
    </location>
</feature>